<protein>
    <submittedName>
        <fullName evidence="3">Cell division protein ZapE</fullName>
    </submittedName>
</protein>
<dbReference type="Pfam" id="PF03969">
    <property type="entry name" value="AFG1_ATPase"/>
    <property type="match status" value="2"/>
</dbReference>
<dbReference type="InterPro" id="IPR005654">
    <property type="entry name" value="ATPase_AFG1-like"/>
</dbReference>
<evidence type="ECO:0000256" key="1">
    <source>
        <dbReference type="ARBA" id="ARBA00022741"/>
    </source>
</evidence>
<dbReference type="PANTHER" id="PTHR12169:SF6">
    <property type="entry name" value="AFG1-LIKE ATPASE"/>
    <property type="match status" value="1"/>
</dbReference>
<keyword evidence="3" id="KW-0131">Cell cycle</keyword>
<keyword evidence="4" id="KW-1185">Reference proteome</keyword>
<dbReference type="CDD" id="cd00267">
    <property type="entry name" value="ABC_ATPase"/>
    <property type="match status" value="1"/>
</dbReference>
<dbReference type="PANTHER" id="PTHR12169">
    <property type="entry name" value="ATPASE N2B"/>
    <property type="match status" value="1"/>
</dbReference>
<dbReference type="AlphaFoldDB" id="A0A2P8EVA1"/>
<dbReference type="GO" id="GO:0016887">
    <property type="term" value="F:ATP hydrolysis activity"/>
    <property type="evidence" value="ECO:0007669"/>
    <property type="project" value="InterPro"/>
</dbReference>
<comment type="caution">
    <text evidence="3">The sequence shown here is derived from an EMBL/GenBank/DDBJ whole genome shotgun (WGS) entry which is preliminary data.</text>
</comment>
<sequence>MSSNGPARRYQQALAAGYVVDPAQQRAVDLLQVCHERLLQTPQAVSGLYLWGRVGRGKTWLMDLFHTGLILPARRQHFHHFMRDVHRRLFRLNGTADPLSALACELAAEVRVLCLDEFFVNDIGDAMILGGLVQRLFTQGVVLVTTSNQPPAQLYAEGFNRERFLPAVAALERHLHVVALDGEQDHRLHPGEIQQRYWLQQEGAEPLAEVFAHQTEGSQDGAPLMLNGRHIDALRYDEVQVWCTYDQLCEAPLAANDYIALCDRFRHVLLSGVPKLSGERHDARIARGTEDAAVRVEAGDRQLPRLSTRDNSVRRFIALVDECYDRGVPLWIEADVPLEQLYPEGYLGFAFRRTLSRLREMQLKRFGQ</sequence>
<dbReference type="Gene3D" id="3.40.50.300">
    <property type="entry name" value="P-loop containing nucleotide triphosphate hydrolases"/>
    <property type="match status" value="1"/>
</dbReference>
<proteinExistence type="predicted"/>
<name>A0A2P8EVA1_9GAMM</name>
<reference evidence="3 4" key="1">
    <citation type="submission" date="2018-03" db="EMBL/GenBank/DDBJ databases">
        <title>Genomic Encyclopedia of Archaeal and Bacterial Type Strains, Phase II (KMG-II): from individual species to whole genera.</title>
        <authorList>
            <person name="Goeker M."/>
        </authorList>
    </citation>
    <scope>NUCLEOTIDE SEQUENCE [LARGE SCALE GENOMIC DNA]</scope>
    <source>
        <strain evidence="3 4">DSM 17586</strain>
    </source>
</reference>
<gene>
    <name evidence="3" type="ORF">CLV44_11231</name>
</gene>
<evidence type="ECO:0000313" key="4">
    <source>
        <dbReference type="Proteomes" id="UP000242133"/>
    </source>
</evidence>
<keyword evidence="1" id="KW-0547">Nucleotide-binding</keyword>
<dbReference type="Proteomes" id="UP000242133">
    <property type="component" value="Unassembled WGS sequence"/>
</dbReference>
<evidence type="ECO:0000256" key="2">
    <source>
        <dbReference type="ARBA" id="ARBA00022840"/>
    </source>
</evidence>
<dbReference type="OrthoDB" id="9774491at2"/>
<dbReference type="GO" id="GO:0005737">
    <property type="term" value="C:cytoplasm"/>
    <property type="evidence" value="ECO:0007669"/>
    <property type="project" value="TreeGrafter"/>
</dbReference>
<dbReference type="NCBIfam" id="NF040713">
    <property type="entry name" value="ZapE"/>
    <property type="match status" value="1"/>
</dbReference>
<accession>A0A2P8EVA1</accession>
<organism evidence="3 4">
    <name type="scientific">Marinobacterium halophilum</name>
    <dbReference type="NCBI Taxonomy" id="267374"/>
    <lineage>
        <taxon>Bacteria</taxon>
        <taxon>Pseudomonadati</taxon>
        <taxon>Pseudomonadota</taxon>
        <taxon>Gammaproteobacteria</taxon>
        <taxon>Oceanospirillales</taxon>
        <taxon>Oceanospirillaceae</taxon>
        <taxon>Marinobacterium</taxon>
    </lineage>
</organism>
<keyword evidence="3" id="KW-0132">Cell division</keyword>
<dbReference type="GO" id="GO:0032153">
    <property type="term" value="C:cell division site"/>
    <property type="evidence" value="ECO:0007669"/>
    <property type="project" value="TreeGrafter"/>
</dbReference>
<keyword evidence="2" id="KW-0067">ATP-binding</keyword>
<evidence type="ECO:0000313" key="3">
    <source>
        <dbReference type="EMBL" id="PSL13396.1"/>
    </source>
</evidence>
<dbReference type="EMBL" id="PYGI01000012">
    <property type="protein sequence ID" value="PSL13396.1"/>
    <property type="molecule type" value="Genomic_DNA"/>
</dbReference>
<dbReference type="GO" id="GO:0051301">
    <property type="term" value="P:cell division"/>
    <property type="evidence" value="ECO:0007669"/>
    <property type="project" value="UniProtKB-KW"/>
</dbReference>
<dbReference type="RefSeq" id="WP_106591884.1">
    <property type="nucleotide sequence ID" value="NZ_PYGI01000012.1"/>
</dbReference>
<dbReference type="SUPFAM" id="SSF52540">
    <property type="entry name" value="P-loop containing nucleoside triphosphate hydrolases"/>
    <property type="match status" value="1"/>
</dbReference>
<dbReference type="GO" id="GO:0005524">
    <property type="term" value="F:ATP binding"/>
    <property type="evidence" value="ECO:0007669"/>
    <property type="project" value="UniProtKB-KW"/>
</dbReference>
<dbReference type="InterPro" id="IPR027417">
    <property type="entry name" value="P-loop_NTPase"/>
</dbReference>